<dbReference type="GO" id="GO:0046872">
    <property type="term" value="F:metal ion binding"/>
    <property type="evidence" value="ECO:0007669"/>
    <property type="project" value="UniProtKB-KW"/>
</dbReference>
<dbReference type="Pfam" id="PF04055">
    <property type="entry name" value="Radical_SAM"/>
    <property type="match status" value="1"/>
</dbReference>
<organism evidence="10 11">
    <name type="scientific">Acutalibacter muris</name>
    <dbReference type="NCBI Taxonomy" id="1796620"/>
    <lineage>
        <taxon>Bacteria</taxon>
        <taxon>Bacillati</taxon>
        <taxon>Bacillota</taxon>
        <taxon>Clostridia</taxon>
        <taxon>Eubacteriales</taxon>
        <taxon>Acutalibacteraceae</taxon>
        <taxon>Acutalibacter</taxon>
    </lineage>
</organism>
<evidence type="ECO:0000313" key="10">
    <source>
        <dbReference type="EMBL" id="QQR29901.1"/>
    </source>
</evidence>
<reference evidence="10 11" key="1">
    <citation type="submission" date="2020-11" db="EMBL/GenBank/DDBJ databases">
        <title>Closed and high quality bacterial genomes of the OMM12 community.</title>
        <authorList>
            <person name="Marbouty M."/>
            <person name="Lamy-Besnier Q."/>
            <person name="Debarbieux L."/>
            <person name="Koszul R."/>
        </authorList>
    </citation>
    <scope>NUCLEOTIDE SEQUENCE [LARGE SCALE GENOMIC DNA]</scope>
    <source>
        <strain evidence="10 11">KB18</strain>
    </source>
</reference>
<dbReference type="Proteomes" id="UP000596035">
    <property type="component" value="Chromosome"/>
</dbReference>
<dbReference type="InterPro" id="IPR017900">
    <property type="entry name" value="4Fe4S_Fe_S_CS"/>
</dbReference>
<keyword evidence="6" id="KW-0411">Iron-sulfur</keyword>
<proteinExistence type="predicted"/>
<dbReference type="AlphaFoldDB" id="A0AA92QVW9"/>
<feature type="domain" description="4Fe-4S ferredoxin-type" evidence="8">
    <location>
        <begin position="47"/>
        <end position="76"/>
    </location>
</feature>
<evidence type="ECO:0000259" key="8">
    <source>
        <dbReference type="PROSITE" id="PS51379"/>
    </source>
</evidence>
<accession>A0AA92QVW9</accession>
<dbReference type="SFLD" id="SFLDG01066">
    <property type="entry name" value="organic_radical-activating_enz"/>
    <property type="match status" value="1"/>
</dbReference>
<dbReference type="InterPro" id="IPR017896">
    <property type="entry name" value="4Fe4S_Fe-S-bd"/>
</dbReference>
<dbReference type="Pfam" id="PF13353">
    <property type="entry name" value="Fer4_12"/>
    <property type="match status" value="1"/>
</dbReference>
<dbReference type="PIRSF" id="PIRSF000371">
    <property type="entry name" value="PFL_act_enz"/>
    <property type="match status" value="1"/>
</dbReference>
<dbReference type="SFLD" id="SFLDG01118">
    <property type="entry name" value="activating_enzymes__group_2"/>
    <property type="match status" value="1"/>
</dbReference>
<keyword evidence="2" id="KW-0004">4Fe-4S</keyword>
<dbReference type="NCBIfam" id="TIGR02494">
    <property type="entry name" value="PFLE_PFLC"/>
    <property type="match status" value="1"/>
</dbReference>
<dbReference type="SUPFAM" id="SSF102114">
    <property type="entry name" value="Radical SAM enzymes"/>
    <property type="match status" value="1"/>
</dbReference>
<dbReference type="InterPro" id="IPR007197">
    <property type="entry name" value="rSAM"/>
</dbReference>
<keyword evidence="5" id="KW-0408">Iron</keyword>
<name>A0AA92QVW9_9FIRM</name>
<evidence type="ECO:0000256" key="5">
    <source>
        <dbReference type="ARBA" id="ARBA00023004"/>
    </source>
</evidence>
<dbReference type="InterPro" id="IPR012839">
    <property type="entry name" value="Organic_radical_activase"/>
</dbReference>
<dbReference type="PANTHER" id="PTHR30352:SF4">
    <property type="entry name" value="PYRUVATE FORMATE-LYASE 2-ACTIVATING ENZYME"/>
    <property type="match status" value="1"/>
</dbReference>
<dbReference type="InterPro" id="IPR058240">
    <property type="entry name" value="rSAM_sf"/>
</dbReference>
<evidence type="ECO:0000256" key="3">
    <source>
        <dbReference type="ARBA" id="ARBA00022691"/>
    </source>
</evidence>
<protein>
    <submittedName>
        <fullName evidence="10">Glycyl-radical enzyme activating protein</fullName>
    </submittedName>
</protein>
<dbReference type="GO" id="GO:0016491">
    <property type="term" value="F:oxidoreductase activity"/>
    <property type="evidence" value="ECO:0007669"/>
    <property type="project" value="InterPro"/>
</dbReference>
<keyword evidence="4" id="KW-0479">Metal-binding</keyword>
<feature type="domain" description="4Fe-4S ferredoxin-type" evidence="8">
    <location>
        <begin position="82"/>
        <end position="111"/>
    </location>
</feature>
<dbReference type="PROSITE" id="PS51918">
    <property type="entry name" value="RADICAL_SAM"/>
    <property type="match status" value="1"/>
</dbReference>
<dbReference type="SFLD" id="SFLDS00029">
    <property type="entry name" value="Radical_SAM"/>
    <property type="match status" value="1"/>
</dbReference>
<evidence type="ECO:0000256" key="2">
    <source>
        <dbReference type="ARBA" id="ARBA00022485"/>
    </source>
</evidence>
<dbReference type="Gene3D" id="3.30.70.20">
    <property type="match status" value="1"/>
</dbReference>
<sequence length="308" mass="33584">MRKQGLLLDMDGFSTHDGPGIRTAVFLKGCPLSCRWCHSPESQKYKSELLYQQARCTACLRCAAACPAVAISPVTAAGGQEPGIAVDRTKCKSCYSCVGACHFKALRVGGVKADPEELARQVARDLPFFRSSGGGVTLSGGEPLMQPGFTLTFLTACQALGVHTLLETCGHGSRTELLEIAVHCDMIYFDLKLMDPQKHKEWVGVDNRVILQNLEALCAAGHAERVTVRTPCIPGVNDSHEEIRALARYARGLGISQMQLLPYNPMAGEKYKWIGAGYALSDREPRDKAYYESLDQTAGQEGMTLLRE</sequence>
<dbReference type="CDD" id="cd01335">
    <property type="entry name" value="Radical_SAM"/>
    <property type="match status" value="1"/>
</dbReference>
<dbReference type="GO" id="GO:0051539">
    <property type="term" value="F:4 iron, 4 sulfur cluster binding"/>
    <property type="evidence" value="ECO:0007669"/>
    <property type="project" value="UniProtKB-KW"/>
</dbReference>
<dbReference type="PANTHER" id="PTHR30352">
    <property type="entry name" value="PYRUVATE FORMATE-LYASE-ACTIVATING ENZYME"/>
    <property type="match status" value="1"/>
</dbReference>
<dbReference type="RefSeq" id="WP_084384157.1">
    <property type="nucleotide sequence ID" value="NZ_CP021422.1"/>
</dbReference>
<comment type="cofactor">
    <cofactor evidence="1">
        <name>[4Fe-4S] cluster</name>
        <dbReference type="ChEBI" id="CHEBI:49883"/>
    </cofactor>
</comment>
<dbReference type="EMBL" id="CP065321">
    <property type="protein sequence ID" value="QQR29901.1"/>
    <property type="molecule type" value="Genomic_DNA"/>
</dbReference>
<dbReference type="PROSITE" id="PS00198">
    <property type="entry name" value="4FE4S_FER_1"/>
    <property type="match status" value="1"/>
</dbReference>
<evidence type="ECO:0000259" key="9">
    <source>
        <dbReference type="PROSITE" id="PS51918"/>
    </source>
</evidence>
<dbReference type="InterPro" id="IPR034457">
    <property type="entry name" value="Organic_radical-activating"/>
</dbReference>
<comment type="catalytic activity">
    <reaction evidence="7">
        <text>glycyl-[protein] + reduced [flavodoxin] + S-adenosyl-L-methionine = glycin-2-yl radical-[protein] + semiquinone [flavodoxin] + 5'-deoxyadenosine + L-methionine + H(+)</text>
        <dbReference type="Rhea" id="RHEA:61976"/>
        <dbReference type="Rhea" id="RHEA-COMP:10622"/>
        <dbReference type="Rhea" id="RHEA-COMP:14480"/>
        <dbReference type="Rhea" id="RHEA-COMP:15993"/>
        <dbReference type="Rhea" id="RHEA-COMP:15994"/>
        <dbReference type="ChEBI" id="CHEBI:15378"/>
        <dbReference type="ChEBI" id="CHEBI:17319"/>
        <dbReference type="ChEBI" id="CHEBI:29947"/>
        <dbReference type="ChEBI" id="CHEBI:32722"/>
        <dbReference type="ChEBI" id="CHEBI:57618"/>
        <dbReference type="ChEBI" id="CHEBI:57844"/>
        <dbReference type="ChEBI" id="CHEBI:59789"/>
        <dbReference type="ChEBI" id="CHEBI:140311"/>
    </reaction>
</comment>
<evidence type="ECO:0000256" key="1">
    <source>
        <dbReference type="ARBA" id="ARBA00001966"/>
    </source>
</evidence>
<evidence type="ECO:0000256" key="4">
    <source>
        <dbReference type="ARBA" id="ARBA00022723"/>
    </source>
</evidence>
<evidence type="ECO:0000256" key="6">
    <source>
        <dbReference type="ARBA" id="ARBA00023014"/>
    </source>
</evidence>
<dbReference type="PROSITE" id="PS51379">
    <property type="entry name" value="4FE4S_FER_2"/>
    <property type="match status" value="2"/>
</dbReference>
<dbReference type="InterPro" id="IPR040074">
    <property type="entry name" value="BssD/PflA/YjjW"/>
</dbReference>
<evidence type="ECO:0000256" key="7">
    <source>
        <dbReference type="ARBA" id="ARBA00047365"/>
    </source>
</evidence>
<gene>
    <name evidence="10" type="ORF">I5Q82_18140</name>
</gene>
<evidence type="ECO:0000313" key="11">
    <source>
        <dbReference type="Proteomes" id="UP000596035"/>
    </source>
</evidence>
<feature type="domain" description="Radical SAM core" evidence="9">
    <location>
        <begin position="16"/>
        <end position="308"/>
    </location>
</feature>
<keyword evidence="3" id="KW-0949">S-adenosyl-L-methionine</keyword>
<dbReference type="Gene3D" id="3.80.30.10">
    <property type="entry name" value="pyruvate-formate lyase- activating enzyme"/>
    <property type="match status" value="1"/>
</dbReference>
<dbReference type="SUPFAM" id="SSF54862">
    <property type="entry name" value="4Fe-4S ferredoxins"/>
    <property type="match status" value="1"/>
</dbReference>